<feature type="transmembrane region" description="Helical" evidence="6">
    <location>
        <begin position="392"/>
        <end position="413"/>
    </location>
</feature>
<evidence type="ECO:0008006" key="9">
    <source>
        <dbReference type="Google" id="ProtNLM"/>
    </source>
</evidence>
<evidence type="ECO:0000256" key="5">
    <source>
        <dbReference type="ARBA" id="ARBA00023136"/>
    </source>
</evidence>
<reference evidence="7 8" key="1">
    <citation type="journal article" date="2016" name="Nat. Commun.">
        <title>Thousands of microbial genomes shed light on interconnected biogeochemical processes in an aquifer system.</title>
        <authorList>
            <person name="Anantharaman K."/>
            <person name="Brown C.T."/>
            <person name="Hug L.A."/>
            <person name="Sharon I."/>
            <person name="Castelle C.J."/>
            <person name="Probst A.J."/>
            <person name="Thomas B.C."/>
            <person name="Singh A."/>
            <person name="Wilkins M.J."/>
            <person name="Karaoz U."/>
            <person name="Brodie E.L."/>
            <person name="Williams K.H."/>
            <person name="Hubbard S.S."/>
            <person name="Banfield J.F."/>
        </authorList>
    </citation>
    <scope>NUCLEOTIDE SEQUENCE [LARGE SCALE GENOMIC DNA]</scope>
</reference>
<evidence type="ECO:0000256" key="3">
    <source>
        <dbReference type="ARBA" id="ARBA00022692"/>
    </source>
</evidence>
<protein>
    <recommendedName>
        <fullName evidence="9">Polysaccharide biosynthesis protein C-terminal domain-containing protein</fullName>
    </recommendedName>
</protein>
<evidence type="ECO:0000256" key="1">
    <source>
        <dbReference type="ARBA" id="ARBA00004651"/>
    </source>
</evidence>
<sequence>MKNWRITLFTKKLVLNPLFSGSAIMIFGSNFANAIAYLYHLVVGRILGPSLYGELSSVISLLGLIFAAFGFLGLVIVKFISSADEKNISSIYFWFIDKAIKIGILLSAILLVLTPFLSNFLHIEKSIILLLVPLMFIAVISFVLRSYLQGLMKFTQVVIANNLDLGLRLLLGITFIYLGLKVFGAVLGLVVSMIISLIYLKINSSKLVKVKNVRPFKASNEVFKFAIPVFITSIATNSIFSTDVLLVKHYFSAYDAGIYSSLSTLGRIIFYGAGPISAVMFPMVSKKYSEKNDYSKIFKLSFLLTSALVFGVVFIYWVAPELTVKVLYGEKYLEAAKLLVNFALFMALFTLSSLLINFFLSIEKYKAIYIVTISAILQIIGISIIHDSLDSVILVSISVSFIMLVGLLILLNYELRKTRISR</sequence>
<feature type="transmembrane region" description="Helical" evidence="6">
    <location>
        <begin position="127"/>
        <end position="145"/>
    </location>
</feature>
<dbReference type="PANTHER" id="PTHR30250">
    <property type="entry name" value="PST FAMILY PREDICTED COLANIC ACID TRANSPORTER"/>
    <property type="match status" value="1"/>
</dbReference>
<dbReference type="Pfam" id="PF13440">
    <property type="entry name" value="Polysacc_synt_3"/>
    <property type="match status" value="1"/>
</dbReference>
<feature type="transmembrane region" description="Helical" evidence="6">
    <location>
        <begin position="157"/>
        <end position="177"/>
    </location>
</feature>
<dbReference type="PANTHER" id="PTHR30250:SF28">
    <property type="entry name" value="POLYSACCHARIDE BIOSYNTHESIS PROTEIN"/>
    <property type="match status" value="1"/>
</dbReference>
<organism evidence="7 8">
    <name type="scientific">Candidatus Woesebacteria bacterium RIFCSPHIGHO2_01_FULL_38_26b</name>
    <dbReference type="NCBI Taxonomy" id="1802491"/>
    <lineage>
        <taxon>Bacteria</taxon>
        <taxon>Candidatus Woeseibacteriota</taxon>
    </lineage>
</organism>
<evidence type="ECO:0000256" key="2">
    <source>
        <dbReference type="ARBA" id="ARBA00022475"/>
    </source>
</evidence>
<comment type="subcellular location">
    <subcellularLocation>
        <location evidence="1">Cell membrane</location>
        <topology evidence="1">Multi-pass membrane protein</topology>
    </subcellularLocation>
</comment>
<keyword evidence="3 6" id="KW-0812">Transmembrane</keyword>
<dbReference type="AlphaFoldDB" id="A0A1F7Y1M7"/>
<feature type="transmembrane region" description="Helical" evidence="6">
    <location>
        <begin position="297"/>
        <end position="319"/>
    </location>
</feature>
<comment type="caution">
    <text evidence="7">The sequence shown here is derived from an EMBL/GenBank/DDBJ whole genome shotgun (WGS) entry which is preliminary data.</text>
</comment>
<feature type="transmembrane region" description="Helical" evidence="6">
    <location>
        <begin position="59"/>
        <end position="81"/>
    </location>
</feature>
<proteinExistence type="predicted"/>
<evidence type="ECO:0000256" key="4">
    <source>
        <dbReference type="ARBA" id="ARBA00022989"/>
    </source>
</evidence>
<keyword evidence="5 6" id="KW-0472">Membrane</keyword>
<dbReference type="GO" id="GO:0005886">
    <property type="term" value="C:plasma membrane"/>
    <property type="evidence" value="ECO:0007669"/>
    <property type="project" value="UniProtKB-SubCell"/>
</dbReference>
<keyword evidence="4 6" id="KW-1133">Transmembrane helix</keyword>
<feature type="transmembrane region" description="Helical" evidence="6">
    <location>
        <begin position="268"/>
        <end position="285"/>
    </location>
</feature>
<feature type="transmembrane region" description="Helical" evidence="6">
    <location>
        <begin position="222"/>
        <end position="240"/>
    </location>
</feature>
<name>A0A1F7Y1M7_9BACT</name>
<evidence type="ECO:0000313" key="7">
    <source>
        <dbReference type="EMBL" id="OGM21214.1"/>
    </source>
</evidence>
<dbReference type="EMBL" id="MGGD01000016">
    <property type="protein sequence ID" value="OGM21214.1"/>
    <property type="molecule type" value="Genomic_DNA"/>
</dbReference>
<feature type="transmembrane region" description="Helical" evidence="6">
    <location>
        <begin position="183"/>
        <end position="202"/>
    </location>
</feature>
<feature type="transmembrane region" description="Helical" evidence="6">
    <location>
        <begin position="367"/>
        <end position="386"/>
    </location>
</feature>
<dbReference type="Proteomes" id="UP000176741">
    <property type="component" value="Unassembled WGS sequence"/>
</dbReference>
<keyword evidence="2" id="KW-1003">Cell membrane</keyword>
<accession>A0A1F7Y1M7</accession>
<evidence type="ECO:0000313" key="8">
    <source>
        <dbReference type="Proteomes" id="UP000176741"/>
    </source>
</evidence>
<feature type="transmembrane region" description="Helical" evidence="6">
    <location>
        <begin position="12"/>
        <end position="39"/>
    </location>
</feature>
<evidence type="ECO:0000256" key="6">
    <source>
        <dbReference type="SAM" id="Phobius"/>
    </source>
</evidence>
<feature type="transmembrane region" description="Helical" evidence="6">
    <location>
        <begin position="339"/>
        <end position="360"/>
    </location>
</feature>
<gene>
    <name evidence="7" type="ORF">A2771_03595</name>
</gene>
<dbReference type="InterPro" id="IPR050833">
    <property type="entry name" value="Poly_Biosynth_Transport"/>
</dbReference>